<evidence type="ECO:0000256" key="17">
    <source>
        <dbReference type="ARBA" id="ARBA00036824"/>
    </source>
</evidence>
<dbReference type="Proteomes" id="UP000242877">
    <property type="component" value="Unassembled WGS sequence"/>
</dbReference>
<dbReference type="GO" id="GO:0070006">
    <property type="term" value="F:metalloaminopeptidase activity"/>
    <property type="evidence" value="ECO:0007669"/>
    <property type="project" value="InterPro"/>
</dbReference>
<dbReference type="OrthoDB" id="62120at2759"/>
<comment type="similarity">
    <text evidence="5">Belongs to the peptidase M24B family.</text>
</comment>
<evidence type="ECO:0000256" key="19">
    <source>
        <dbReference type="SAM" id="MobiDB-lite"/>
    </source>
</evidence>
<evidence type="ECO:0000256" key="10">
    <source>
        <dbReference type="ARBA" id="ARBA00022801"/>
    </source>
</evidence>
<dbReference type="GO" id="GO:0071555">
    <property type="term" value="P:cell wall organization"/>
    <property type="evidence" value="ECO:0007669"/>
    <property type="project" value="UniProtKB-KW"/>
</dbReference>
<feature type="region of interest" description="Disordered" evidence="19">
    <location>
        <begin position="510"/>
        <end position="811"/>
    </location>
</feature>
<dbReference type="EMBL" id="AZGZ01000034">
    <property type="protein sequence ID" value="KZZ87395.1"/>
    <property type="molecule type" value="Genomic_DNA"/>
</dbReference>
<dbReference type="Pfam" id="PF05195">
    <property type="entry name" value="AMP_N"/>
    <property type="match status" value="1"/>
</dbReference>
<evidence type="ECO:0000256" key="20">
    <source>
        <dbReference type="SAM" id="Phobius"/>
    </source>
</evidence>
<evidence type="ECO:0000259" key="21">
    <source>
        <dbReference type="SMART" id="SM01011"/>
    </source>
</evidence>
<feature type="compositionally biased region" description="Basic residues" evidence="19">
    <location>
        <begin position="536"/>
        <end position="555"/>
    </location>
</feature>
<dbReference type="InterPro" id="IPR052433">
    <property type="entry name" value="X-Pro_dipept-like"/>
</dbReference>
<dbReference type="Gene3D" id="3.90.230.10">
    <property type="entry name" value="Creatinase/methionine aminopeptidase superfamily"/>
    <property type="match status" value="1"/>
</dbReference>
<evidence type="ECO:0000256" key="4">
    <source>
        <dbReference type="ARBA" id="ARBA00005641"/>
    </source>
</evidence>
<sequence>MSTVKLLPAVYFGSGFEVRTAAARNASSYSAICDTGHHGARILRSPRKFGIETPKNSIALVSSAETAYKSGSVFYPFHQDCDFFYLTGFNEPNAVAIIENTGGPGHQFYLYCREKNERLELWEGTRSGTQAAVEVFNADESDDILSFERDPPPVLRSAQSIYSNMSLKKLTQPAASKWERILGHAASSLKPLRPFMNDLRVFKSDAEITNMRIAGRNSGRAFTEAMKMQFQKERDLGVFLDYRFKMNGCDDWAFVPVVAGGQNALGIHYTRNDDVLREDDLVCVDAGGEYGHYVTDITRTWPVNGKFSPAQRDLYSAVLDAQRWAITQVYEKADTTLDELHDAAEERLRASLIDLGFQIKENGMRTLLPHHLGHHVGLDVHDCPGYSRGYKLKKNQCITIEPGVYVPNDERWPEHFRGIGIRIEDSVCVGEEDPLVLSTEAVKEVVDIEALRQNRKRSESADITDRRKRDIEGQERPSRERNWAWEEGERRNRTRFTAHRTGRNARYRYDDKEGELDDDDDDREPYDEGPSSYARARSRRPAQRTGKSRQRRRTRGGSYGMSSDEYDSENAAWIGNQTDDSESALVSKASKTPAFKKPPRAQRPTPLHPRKHESLRHAKAKGSPSPSPVQMNYRMHDRRGTQRRHSHSAGDDEVPEVRNRKVREGSRRRPSRTQPLSSADASLTPETIARFNAENERLEVERQDGEARAARRQSRRRPHHRSQSRESHANGPSNPRRLASGAFLEEGRSGDLSSLRGGLPPGTAGHRISNYFRGNGGGDGPGGGEGGYGRRYSSDGDTDSGGDAVYEEKQKRPNCFSQISQRSTKEKLLAGFLILAILLIIIIPVAVVTGRHSHKENDRKLDNGPGQDDSSYPGDTPYNKDLKNLDHDDIPKTARGTFIDPFTWYDTRDFNLTFTEEMIGGLSVIGLNSSWDDSAQANGHVPALNDTFDYGKTPIRGVSLGGWLSIEPFITPSLFEPYHNMVVDEWTLMKRLGSKSKDTIEKHYATFVQEDTFREIQDAGFDHVRIPFSYWAVKTYDGDEYLPHVSWRYLLRGIEWARKYGLRILLDLHGIPGSQNGWNHSGRQGTIGWLNGTHGDRNAQRGIDIHDQLSKFFAQDRYKNVIGIYGLANEPFMINLNVSEVINWNDKAVKTIRDNGFKQWITFGDGFLKLTRWKTMMQNVDDRLMLDTHQYTIFNLGQIGMSHEAKLKQVCSDDDGGWIKMLGDSNSHEHGFGPTICGEWSQADTDCAEYVNGVGIGSRWTGTLNGEVNAADGTVLTPQCPTAKNQKRDSPKCTCGPANADPSDYSEDYKTFLRTYAEAQMYVFNQVYGWFYWTWDTEKSTQWSYKKARDAGIMPKKAYAPSFKCGDKMPNLGNLPDSY</sequence>
<organism evidence="22 23">
    <name type="scientific">Ascosphaera apis ARSEF 7405</name>
    <dbReference type="NCBI Taxonomy" id="392613"/>
    <lineage>
        <taxon>Eukaryota</taxon>
        <taxon>Fungi</taxon>
        <taxon>Dikarya</taxon>
        <taxon>Ascomycota</taxon>
        <taxon>Pezizomycotina</taxon>
        <taxon>Eurotiomycetes</taxon>
        <taxon>Eurotiomycetidae</taxon>
        <taxon>Onygenales</taxon>
        <taxon>Ascosphaeraceae</taxon>
        <taxon>Ascosphaera</taxon>
    </lineage>
</organism>
<comment type="catalytic activity">
    <reaction evidence="1">
        <text>Release of any N-terminal amino acid, including proline, that is linked to proline, even from a dipeptide or tripeptide.</text>
        <dbReference type="EC" id="3.4.11.9"/>
    </reaction>
</comment>
<keyword evidence="12" id="KW-0464">Manganese</keyword>
<evidence type="ECO:0000313" key="22">
    <source>
        <dbReference type="EMBL" id="KZZ87395.1"/>
    </source>
</evidence>
<feature type="compositionally biased region" description="Acidic residues" evidence="19">
    <location>
        <begin position="512"/>
        <end position="527"/>
    </location>
</feature>
<keyword evidence="20" id="KW-0812">Transmembrane</keyword>
<dbReference type="InterPro" id="IPR017853">
    <property type="entry name" value="GH"/>
</dbReference>
<feature type="compositionally biased region" description="Gly residues" evidence="19">
    <location>
        <begin position="774"/>
        <end position="789"/>
    </location>
</feature>
<dbReference type="Gene3D" id="3.40.350.10">
    <property type="entry name" value="Creatinase/prolidase N-terminal domain"/>
    <property type="match status" value="1"/>
</dbReference>
<feature type="compositionally biased region" description="Basic residues" evidence="19">
    <location>
        <begin position="608"/>
        <end position="620"/>
    </location>
</feature>
<dbReference type="Gene3D" id="3.20.20.80">
    <property type="entry name" value="Glycosidases"/>
    <property type="match status" value="1"/>
</dbReference>
<evidence type="ECO:0000313" key="23">
    <source>
        <dbReference type="Proteomes" id="UP000242877"/>
    </source>
</evidence>
<dbReference type="Pfam" id="PF00150">
    <property type="entry name" value="Cellulase"/>
    <property type="match status" value="1"/>
</dbReference>
<dbReference type="GO" id="GO:0006508">
    <property type="term" value="P:proteolysis"/>
    <property type="evidence" value="ECO:0007669"/>
    <property type="project" value="UniProtKB-KW"/>
</dbReference>
<keyword evidence="9" id="KW-0479">Metal-binding</keyword>
<evidence type="ECO:0000256" key="12">
    <source>
        <dbReference type="ARBA" id="ARBA00023211"/>
    </source>
</evidence>
<evidence type="ECO:0000256" key="9">
    <source>
        <dbReference type="ARBA" id="ARBA00022723"/>
    </source>
</evidence>
<evidence type="ECO:0000256" key="16">
    <source>
        <dbReference type="ARBA" id="ARBA00032413"/>
    </source>
</evidence>
<feature type="region of interest" description="Disordered" evidence="19">
    <location>
        <begin position="454"/>
        <end position="480"/>
    </location>
</feature>
<reference evidence="22 23" key="1">
    <citation type="journal article" date="2016" name="Genome Biol. Evol.">
        <title>Divergent and convergent evolution of fungal pathogenicity.</title>
        <authorList>
            <person name="Shang Y."/>
            <person name="Xiao G."/>
            <person name="Zheng P."/>
            <person name="Cen K."/>
            <person name="Zhan S."/>
            <person name="Wang C."/>
        </authorList>
    </citation>
    <scope>NUCLEOTIDE SEQUENCE [LARGE SCALE GENOMIC DNA]</scope>
    <source>
        <strain evidence="22 23">ARSEF 7405</strain>
    </source>
</reference>
<evidence type="ECO:0000256" key="13">
    <source>
        <dbReference type="ARBA" id="ARBA00023295"/>
    </source>
</evidence>
<evidence type="ECO:0000256" key="11">
    <source>
        <dbReference type="ARBA" id="ARBA00023049"/>
    </source>
</evidence>
<dbReference type="FunFam" id="3.20.20.80:FF:000033">
    <property type="entry name" value="Glucan 1,3-beta-glucosidase A"/>
    <property type="match status" value="1"/>
</dbReference>
<evidence type="ECO:0000256" key="14">
    <source>
        <dbReference type="ARBA" id="ARBA00023316"/>
    </source>
</evidence>
<dbReference type="VEuPathDB" id="FungiDB:AAP_05628"/>
<dbReference type="GO" id="GO:0000272">
    <property type="term" value="P:polysaccharide catabolic process"/>
    <property type="evidence" value="ECO:0007669"/>
    <property type="project" value="InterPro"/>
</dbReference>
<feature type="compositionally biased region" description="Low complexity" evidence="19">
    <location>
        <begin position="750"/>
        <end position="762"/>
    </location>
</feature>
<keyword evidence="20" id="KW-1133">Transmembrane helix</keyword>
<evidence type="ECO:0000256" key="7">
    <source>
        <dbReference type="ARBA" id="ARBA00022438"/>
    </source>
</evidence>
<evidence type="ECO:0000256" key="3">
    <source>
        <dbReference type="ARBA" id="ARBA00002443"/>
    </source>
</evidence>
<keyword evidence="10" id="KW-0378">Hydrolase</keyword>
<dbReference type="InterPro" id="IPR000994">
    <property type="entry name" value="Pept_M24"/>
</dbReference>
<dbReference type="InterPro" id="IPR036005">
    <property type="entry name" value="Creatinase/aminopeptidase-like"/>
</dbReference>
<evidence type="ECO:0000256" key="8">
    <source>
        <dbReference type="ARBA" id="ARBA00022670"/>
    </source>
</evidence>
<dbReference type="Pfam" id="PF00557">
    <property type="entry name" value="Peptidase_M24"/>
    <property type="match status" value="1"/>
</dbReference>
<proteinExistence type="inferred from homology"/>
<feature type="region of interest" description="Disordered" evidence="19">
    <location>
        <begin position="854"/>
        <end position="886"/>
    </location>
</feature>
<feature type="compositionally biased region" description="Basic residues" evidence="19">
    <location>
        <begin position="710"/>
        <end position="722"/>
    </location>
</feature>
<keyword evidence="13" id="KW-0326">Glycosidase</keyword>
<evidence type="ECO:0000256" key="6">
    <source>
        <dbReference type="ARBA" id="ARBA00012574"/>
    </source>
</evidence>
<dbReference type="SMART" id="SM01011">
    <property type="entry name" value="AMP_N"/>
    <property type="match status" value="1"/>
</dbReference>
<evidence type="ECO:0000256" key="5">
    <source>
        <dbReference type="ARBA" id="ARBA00008766"/>
    </source>
</evidence>
<dbReference type="SUPFAM" id="SSF51445">
    <property type="entry name" value="(Trans)glycosidases"/>
    <property type="match status" value="1"/>
</dbReference>
<evidence type="ECO:0000256" key="2">
    <source>
        <dbReference type="ARBA" id="ARBA00001936"/>
    </source>
</evidence>
<comment type="cofactor">
    <cofactor evidence="2">
        <name>Mn(2+)</name>
        <dbReference type="ChEBI" id="CHEBI:29035"/>
    </cofactor>
</comment>
<dbReference type="PANTHER" id="PTHR43226:SF4">
    <property type="entry name" value="XAA-PRO AMINOPEPTIDASE 3"/>
    <property type="match status" value="1"/>
</dbReference>
<feature type="compositionally biased region" description="Basic and acidic residues" evidence="19">
    <location>
        <begin position="655"/>
        <end position="667"/>
    </location>
</feature>
<comment type="caution">
    <text evidence="22">The sequence shown here is derived from an EMBL/GenBank/DDBJ whole genome shotgun (WGS) entry which is preliminary data.</text>
</comment>
<keyword evidence="14" id="KW-0961">Cell wall biogenesis/degradation</keyword>
<protein>
    <recommendedName>
        <fullName evidence="15">Aminoacylproline aminopeptidase</fullName>
        <ecNumber evidence="18">3.2.1.58</ecNumber>
        <ecNumber evidence="6">3.4.11.9</ecNumber>
    </recommendedName>
    <alternativeName>
        <fullName evidence="16">Prolidase</fullName>
    </alternativeName>
</protein>
<dbReference type="InterPro" id="IPR007865">
    <property type="entry name" value="Aminopep_P_N"/>
</dbReference>
<gene>
    <name evidence="22" type="ORF">AAP_05628</name>
</gene>
<feature type="domain" description="Aminopeptidase P N-terminal" evidence="21">
    <location>
        <begin position="38"/>
        <end position="171"/>
    </location>
</feature>
<keyword evidence="11" id="KW-0482">Metalloprotease</keyword>
<name>A0A167VE12_9EURO</name>
<dbReference type="GO" id="GO:0004338">
    <property type="term" value="F:glucan exo-1,3-beta-glucosidase activity"/>
    <property type="evidence" value="ECO:0007669"/>
    <property type="project" value="UniProtKB-EC"/>
</dbReference>
<dbReference type="GO" id="GO:0005739">
    <property type="term" value="C:mitochondrion"/>
    <property type="evidence" value="ECO:0007669"/>
    <property type="project" value="TreeGrafter"/>
</dbReference>
<feature type="compositionally biased region" description="Basic and acidic residues" evidence="19">
    <location>
        <begin position="693"/>
        <end position="709"/>
    </location>
</feature>
<dbReference type="InterPro" id="IPR001547">
    <property type="entry name" value="Glyco_hydro_5"/>
</dbReference>
<comment type="function">
    <text evidence="3">Catalyzes the removal of a penultimate prolyl residue from the N-termini of peptides.</text>
</comment>
<feature type="transmembrane region" description="Helical" evidence="20">
    <location>
        <begin position="828"/>
        <end position="850"/>
    </location>
</feature>
<evidence type="ECO:0000256" key="1">
    <source>
        <dbReference type="ARBA" id="ARBA00001424"/>
    </source>
</evidence>
<evidence type="ECO:0000256" key="18">
    <source>
        <dbReference type="ARBA" id="ARBA00038929"/>
    </source>
</evidence>
<dbReference type="SUPFAM" id="SSF53092">
    <property type="entry name" value="Creatinase/prolidase N-terminal domain"/>
    <property type="match status" value="1"/>
</dbReference>
<dbReference type="InterPro" id="IPR029149">
    <property type="entry name" value="Creatin/AminoP/Spt16_N"/>
</dbReference>
<feature type="compositionally biased region" description="Polar residues" evidence="19">
    <location>
        <begin position="672"/>
        <end position="685"/>
    </location>
</feature>
<accession>A0A167VE12</accession>
<keyword evidence="7" id="KW-0031">Aminopeptidase</keyword>
<comment type="catalytic activity">
    <reaction evidence="17">
        <text>Successive hydrolysis of beta-D-glucose units from the non-reducing ends of (1-&gt;3)-beta-D-glucans, releasing alpha-glucose.</text>
        <dbReference type="EC" id="3.2.1.58"/>
    </reaction>
</comment>
<dbReference type="GO" id="GO:0030145">
    <property type="term" value="F:manganese ion binding"/>
    <property type="evidence" value="ECO:0007669"/>
    <property type="project" value="InterPro"/>
</dbReference>
<keyword evidence="8" id="KW-0645">Protease</keyword>
<comment type="similarity">
    <text evidence="4">Belongs to the glycosyl hydrolase 5 (cellulase A) family.</text>
</comment>
<dbReference type="EC" id="3.2.1.58" evidence="18"/>
<dbReference type="SUPFAM" id="SSF55920">
    <property type="entry name" value="Creatinase/aminopeptidase"/>
    <property type="match status" value="1"/>
</dbReference>
<evidence type="ECO:0000256" key="15">
    <source>
        <dbReference type="ARBA" id="ARBA00030849"/>
    </source>
</evidence>
<dbReference type="EC" id="3.4.11.9" evidence="6"/>
<dbReference type="PANTHER" id="PTHR43226">
    <property type="entry name" value="XAA-PRO AMINOPEPTIDASE 3"/>
    <property type="match status" value="1"/>
</dbReference>
<keyword evidence="20" id="KW-0472">Membrane</keyword>
<keyword evidence="23" id="KW-1185">Reference proteome</keyword>